<keyword evidence="7" id="KW-0812">Transmembrane</keyword>
<dbReference type="PANTHER" id="PTHR30563">
    <property type="entry name" value="DNA RECOMBINATION PROTEIN RMUC"/>
    <property type="match status" value="1"/>
</dbReference>
<comment type="similarity">
    <text evidence="2">Belongs to the RmuC family.</text>
</comment>
<feature type="region of interest" description="Disordered" evidence="6">
    <location>
        <begin position="350"/>
        <end position="380"/>
    </location>
</feature>
<feature type="compositionally biased region" description="Low complexity" evidence="6">
    <location>
        <begin position="371"/>
        <end position="380"/>
    </location>
</feature>
<sequence length="380" mass="41452">MAAWPLDPTLILTGVALLALVALLVAVGFGIALMRRSGADAGRMAELTGRFDQMARAQSEAQARLAEGLQTQERALAATVEQRLAQLGDRVGLRLQESSTQAQQSLTELKERLAVIDAAQKNITELSTQVVGLQDILSNKQARGAFGEVQLEALVRDAMPAASFEFQATLSNGKRVDCLLKLPQPPGPIAIDSKFPLEAYRALKEAKDEAALKLAQRDFQTAVRNHVLDIAGKYILAGETADWAVMFLPSEAVYAELHGGFTALVEEALRRRVSIASPSTLMALLTTIRAVLRDVRMREQAHVIQRIVGLLLEDVRRLSERVSNLQKHHEQVGKDLKDIATSSEQIQKRGERIQEVEIEESGATPTPAPLPAADLLIAKR</sequence>
<evidence type="ECO:0000256" key="6">
    <source>
        <dbReference type="SAM" id="MobiDB-lite"/>
    </source>
</evidence>
<dbReference type="RefSeq" id="WP_151114820.1">
    <property type="nucleotide sequence ID" value="NZ_CP042582.1"/>
</dbReference>
<comment type="function">
    <text evidence="1">Involved in DNA recombination.</text>
</comment>
<evidence type="ECO:0000256" key="4">
    <source>
        <dbReference type="ARBA" id="ARBA00023054"/>
    </source>
</evidence>
<dbReference type="EMBL" id="CP042582">
    <property type="protein sequence ID" value="QEX20585.1"/>
    <property type="molecule type" value="Genomic_DNA"/>
</dbReference>
<keyword evidence="7" id="KW-1133">Transmembrane helix</keyword>
<evidence type="ECO:0000256" key="1">
    <source>
        <dbReference type="ARBA" id="ARBA00003416"/>
    </source>
</evidence>
<reference evidence="8 9" key="1">
    <citation type="submission" date="2019-08" db="EMBL/GenBank/DDBJ databases">
        <title>Hyperibacter terrae gen. nov., sp. nov. and Hyperibacter viscosus sp. nov., two new members in the family Rhodospirillaceae isolated from the rhizosphere of Hypericum perforatum.</title>
        <authorList>
            <person name="Noviana Z."/>
        </authorList>
    </citation>
    <scope>NUCLEOTIDE SEQUENCE [LARGE SCALE GENOMIC DNA]</scope>
    <source>
        <strain evidence="8 9">R5959</strain>
    </source>
</reference>
<keyword evidence="4" id="KW-0175">Coiled coil</keyword>
<dbReference type="InterPro" id="IPR003798">
    <property type="entry name" value="DNA_recombination_RmuC"/>
</dbReference>
<evidence type="ECO:0000256" key="3">
    <source>
        <dbReference type="ARBA" id="ARBA00021840"/>
    </source>
</evidence>
<dbReference type="KEGG" id="hadh:FRZ61_05020"/>
<dbReference type="AlphaFoldDB" id="A0A5J6MV17"/>
<dbReference type="GO" id="GO:0006310">
    <property type="term" value="P:DNA recombination"/>
    <property type="evidence" value="ECO:0007669"/>
    <property type="project" value="UniProtKB-KW"/>
</dbReference>
<dbReference type="Proteomes" id="UP000325797">
    <property type="component" value="Chromosome"/>
</dbReference>
<dbReference type="PANTHER" id="PTHR30563:SF0">
    <property type="entry name" value="DNA RECOMBINATION PROTEIN RMUC"/>
    <property type="match status" value="1"/>
</dbReference>
<keyword evidence="9" id="KW-1185">Reference proteome</keyword>
<organism evidence="8 9">
    <name type="scientific">Hypericibacter adhaerens</name>
    <dbReference type="NCBI Taxonomy" id="2602016"/>
    <lineage>
        <taxon>Bacteria</taxon>
        <taxon>Pseudomonadati</taxon>
        <taxon>Pseudomonadota</taxon>
        <taxon>Alphaproteobacteria</taxon>
        <taxon>Rhodospirillales</taxon>
        <taxon>Dongiaceae</taxon>
        <taxon>Hypericibacter</taxon>
    </lineage>
</organism>
<name>A0A5J6MV17_9PROT</name>
<evidence type="ECO:0000256" key="5">
    <source>
        <dbReference type="ARBA" id="ARBA00023172"/>
    </source>
</evidence>
<accession>A0A5J6MV17</accession>
<proteinExistence type="inferred from homology"/>
<keyword evidence="7" id="KW-0472">Membrane</keyword>
<feature type="transmembrane region" description="Helical" evidence="7">
    <location>
        <begin position="12"/>
        <end position="34"/>
    </location>
</feature>
<evidence type="ECO:0000256" key="2">
    <source>
        <dbReference type="ARBA" id="ARBA00009840"/>
    </source>
</evidence>
<evidence type="ECO:0000313" key="9">
    <source>
        <dbReference type="Proteomes" id="UP000325797"/>
    </source>
</evidence>
<evidence type="ECO:0000313" key="8">
    <source>
        <dbReference type="EMBL" id="QEX20585.1"/>
    </source>
</evidence>
<dbReference type="Pfam" id="PF02646">
    <property type="entry name" value="RmuC"/>
    <property type="match status" value="1"/>
</dbReference>
<evidence type="ECO:0000256" key="7">
    <source>
        <dbReference type="SAM" id="Phobius"/>
    </source>
</evidence>
<protein>
    <recommendedName>
        <fullName evidence="3">DNA recombination protein RmuC homolog</fullName>
    </recommendedName>
</protein>
<gene>
    <name evidence="8" type="ORF">FRZ61_05020</name>
</gene>
<dbReference type="OrthoDB" id="370725at2"/>
<keyword evidence="5" id="KW-0233">DNA recombination</keyword>